<dbReference type="Proteomes" id="UP000001822">
    <property type="component" value="Chromosome"/>
</dbReference>
<organism evidence="1 2">
    <name type="scientific">Cytophaga hutchinsonii (strain ATCC 33406 / DSM 1761 / CIP 103989 / NBRC 15051 / NCIMB 9469 / D465)</name>
    <dbReference type="NCBI Taxonomy" id="269798"/>
    <lineage>
        <taxon>Bacteria</taxon>
        <taxon>Pseudomonadati</taxon>
        <taxon>Bacteroidota</taxon>
        <taxon>Cytophagia</taxon>
        <taxon>Cytophagales</taxon>
        <taxon>Cytophagaceae</taxon>
        <taxon>Cytophaga</taxon>
    </lineage>
</organism>
<dbReference type="KEGG" id="chu:CHU_0044"/>
<name>A0A6N4SM54_CYTH3</name>
<protein>
    <submittedName>
        <fullName evidence="1">Uncharacterized protein</fullName>
    </submittedName>
</protein>
<dbReference type="AlphaFoldDB" id="A0A6N4SM54"/>
<accession>A0A6N4SM54</accession>
<proteinExistence type="predicted"/>
<dbReference type="RefSeq" id="WP_011583455.1">
    <property type="nucleotide sequence ID" value="NC_008255.1"/>
</dbReference>
<gene>
    <name evidence="1" type="ordered locus">CHU_0044</name>
</gene>
<evidence type="ECO:0000313" key="2">
    <source>
        <dbReference type="Proteomes" id="UP000001822"/>
    </source>
</evidence>
<evidence type="ECO:0000313" key="1">
    <source>
        <dbReference type="EMBL" id="ABG57338.1"/>
    </source>
</evidence>
<reference evidence="1 2" key="1">
    <citation type="journal article" date="2007" name="Appl. Environ. Microbiol.">
        <title>Genome sequence of the cellulolytic gliding bacterium Cytophaga hutchinsonii.</title>
        <authorList>
            <person name="Xie G."/>
            <person name="Bruce D.C."/>
            <person name="Challacombe J.F."/>
            <person name="Chertkov O."/>
            <person name="Detter J.C."/>
            <person name="Gilna P."/>
            <person name="Han C.S."/>
            <person name="Lucas S."/>
            <person name="Misra M."/>
            <person name="Myers G.L."/>
            <person name="Richardson P."/>
            <person name="Tapia R."/>
            <person name="Thayer N."/>
            <person name="Thompson L.S."/>
            <person name="Brettin T.S."/>
            <person name="Henrissat B."/>
            <person name="Wilson D.B."/>
            <person name="McBride M.J."/>
        </authorList>
    </citation>
    <scope>NUCLEOTIDE SEQUENCE [LARGE SCALE GENOMIC DNA]</scope>
    <source>
        <strain evidence="2">ATCC 33406 / DSM 1761 / CIP 103989 / NBRC 15051 / NCIMB 9469 / D465</strain>
    </source>
</reference>
<keyword evidence="2" id="KW-1185">Reference proteome</keyword>
<sequence>MQSHKKYEKKYFQIRVIGQNDTGKSELKTLHLLAVDYAQAMSLARWHLHFEYQCFQAFLLQYRFLKIALFQYYSQLQGYEISRFHVIACLYVFKMDNRFDEDVSLLILAEARKLIVNYLRNKK</sequence>
<dbReference type="EMBL" id="CP000383">
    <property type="protein sequence ID" value="ABG57338.1"/>
    <property type="molecule type" value="Genomic_DNA"/>
</dbReference>